<gene>
    <name evidence="21" type="ORF">ACHAW5_000364</name>
</gene>
<evidence type="ECO:0000256" key="9">
    <source>
        <dbReference type="ARBA" id="ARBA00023140"/>
    </source>
</evidence>
<evidence type="ECO:0000256" key="4">
    <source>
        <dbReference type="ARBA" id="ARBA00022553"/>
    </source>
</evidence>
<dbReference type="InterPro" id="IPR036291">
    <property type="entry name" value="NAD(P)-bd_dom_sf"/>
</dbReference>
<dbReference type="InterPro" id="IPR002347">
    <property type="entry name" value="SDR_fam"/>
</dbReference>
<comment type="subunit">
    <text evidence="12">Interacts with PEX5, probably required to target it into peroxisomes.</text>
</comment>
<keyword evidence="4" id="KW-0597">Phosphoprotein</keyword>
<dbReference type="PANTHER" id="PTHR24317">
    <property type="entry name" value="PEROXISOMAL TRANS-2-ENOYL-COA REDUCTASE"/>
    <property type="match status" value="1"/>
</dbReference>
<keyword evidence="8" id="KW-0443">Lipid metabolism</keyword>
<dbReference type="PANTHER" id="PTHR24317:SF7">
    <property type="entry name" value="PEROXISOMAL TRANS-2-ENOYL-COA REDUCTASE"/>
    <property type="match status" value="1"/>
</dbReference>
<dbReference type="FunFam" id="3.40.50.720:FF:000084">
    <property type="entry name" value="Short-chain dehydrogenase reductase"/>
    <property type="match status" value="1"/>
</dbReference>
<dbReference type="GO" id="GO:0019166">
    <property type="term" value="F:trans-2-enoyl-CoA reductase (NADPH) activity"/>
    <property type="evidence" value="ECO:0007669"/>
    <property type="project" value="UniProtKB-EC"/>
</dbReference>
<keyword evidence="22" id="KW-1185">Reference proteome</keyword>
<dbReference type="Pfam" id="PF13561">
    <property type="entry name" value="adh_short_C2"/>
    <property type="match status" value="1"/>
</dbReference>
<comment type="subcellular location">
    <subcellularLocation>
        <location evidence="1">Peroxisome</location>
    </subcellularLocation>
</comment>
<evidence type="ECO:0000256" key="2">
    <source>
        <dbReference type="ARBA" id="ARBA00005189"/>
    </source>
</evidence>
<comment type="catalytic activity">
    <reaction evidence="20">
        <text>(2E)-octenoyl-CoA + NADPH + H(+) = octanoyl-CoA + NADP(+)</text>
        <dbReference type="Rhea" id="RHEA:44952"/>
        <dbReference type="ChEBI" id="CHEBI:15378"/>
        <dbReference type="ChEBI" id="CHEBI:57386"/>
        <dbReference type="ChEBI" id="CHEBI:57783"/>
        <dbReference type="ChEBI" id="CHEBI:58349"/>
        <dbReference type="ChEBI" id="CHEBI:62242"/>
    </reaction>
    <physiologicalReaction direction="left-to-right" evidence="20">
        <dbReference type="Rhea" id="RHEA:44953"/>
    </physiologicalReaction>
</comment>
<evidence type="ECO:0000256" key="19">
    <source>
        <dbReference type="ARBA" id="ARBA00049386"/>
    </source>
</evidence>
<evidence type="ECO:0000256" key="12">
    <source>
        <dbReference type="ARBA" id="ARBA00038622"/>
    </source>
</evidence>
<dbReference type="Proteomes" id="UP001530315">
    <property type="component" value="Unassembled WGS sequence"/>
</dbReference>
<sequence>MANRHRQHKEKRWRSVFRPSLFRDKVALVTGGGSGIGRRIALELASLGATVVIASRDEGKCRVAASEMNDEIADAAGRVVVGPSTSIREEDQVDRLMKHIIEHYHALHLLVNNAGGQFVCSAEELSSNGFQSVVRTNLVGTFHVCRAAYDHYMRDHGGSIVNITLGNRNGMPNMCHSGAARAGIENMSITLSQEWMESGIRINCVRPGVVFTESGFENYGPAGSHFLDRIVPAMPAKRLATPEEISSAVCWLLSEGASYVTGAIVSVDGGSAYHFLPLIDIEDTAHLPVYGTLPRKAML</sequence>
<comment type="function">
    <text evidence="11">Participates in chain elongation of fatty acids. Catalyzes the reduction of trans-2-enoyl-CoAs of varying chain lengths from 6:1 to 16:1, having maximum activity with 10:1 CoA. Has no 2,4-dienoyl-CoA reductase activity.</text>
</comment>
<comment type="catalytic activity">
    <reaction evidence="17">
        <text>(2E)-hexenoyl-CoA + NADPH + H(+) = hexanoyl-CoA + NADP(+)</text>
        <dbReference type="Rhea" id="RHEA:44956"/>
        <dbReference type="ChEBI" id="CHEBI:15378"/>
        <dbReference type="ChEBI" id="CHEBI:57783"/>
        <dbReference type="ChEBI" id="CHEBI:58349"/>
        <dbReference type="ChEBI" id="CHEBI:62077"/>
        <dbReference type="ChEBI" id="CHEBI:62620"/>
    </reaction>
    <physiologicalReaction direction="left-to-right" evidence="17">
        <dbReference type="Rhea" id="RHEA:44957"/>
    </physiologicalReaction>
</comment>
<accession>A0ABD3MYM0</accession>
<dbReference type="EC" id="1.3.1.38" evidence="13"/>
<evidence type="ECO:0000256" key="11">
    <source>
        <dbReference type="ARBA" id="ARBA00037124"/>
    </source>
</evidence>
<reference evidence="21 22" key="1">
    <citation type="submission" date="2024-10" db="EMBL/GenBank/DDBJ databases">
        <title>Updated reference genomes for cyclostephanoid diatoms.</title>
        <authorList>
            <person name="Roberts W.R."/>
            <person name="Alverson A.J."/>
        </authorList>
    </citation>
    <scope>NUCLEOTIDE SEQUENCE [LARGE SCALE GENOMIC DNA]</scope>
    <source>
        <strain evidence="21 22">AJA276-08</strain>
    </source>
</reference>
<dbReference type="EMBL" id="JALLAZ020001677">
    <property type="protein sequence ID" value="KAL3768467.1"/>
    <property type="molecule type" value="Genomic_DNA"/>
</dbReference>
<protein>
    <recommendedName>
        <fullName evidence="14">Peroxisomal trans-2-enoyl-CoA reductase</fullName>
        <ecNumber evidence="13">1.3.1.38</ecNumber>
    </recommendedName>
</protein>
<comment type="caution">
    <text evidence="21">The sequence shown here is derived from an EMBL/GenBank/DDBJ whole genome shotgun (WGS) entry which is preliminary data.</text>
</comment>
<comment type="pathway">
    <text evidence="2">Lipid metabolism.</text>
</comment>
<dbReference type="PRINTS" id="PR00081">
    <property type="entry name" value="GDHRDH"/>
</dbReference>
<name>A0ABD3MYM0_9STRA</name>
<dbReference type="GO" id="GO:0006633">
    <property type="term" value="P:fatty acid biosynthetic process"/>
    <property type="evidence" value="ECO:0007669"/>
    <property type="project" value="UniProtKB-KW"/>
</dbReference>
<dbReference type="Gene3D" id="3.40.50.720">
    <property type="entry name" value="NAD(P)-binding Rossmann-like Domain"/>
    <property type="match status" value="1"/>
</dbReference>
<proteinExistence type="predicted"/>
<keyword evidence="10" id="KW-0275">Fatty acid biosynthesis</keyword>
<comment type="catalytic activity">
    <reaction evidence="15">
        <text>(2E)-dodecenoyl-CoA + NADPH + H(+) = dodecanoyl-CoA + NADP(+)</text>
        <dbReference type="Rhea" id="RHEA:44964"/>
        <dbReference type="ChEBI" id="CHEBI:15378"/>
        <dbReference type="ChEBI" id="CHEBI:57330"/>
        <dbReference type="ChEBI" id="CHEBI:57375"/>
        <dbReference type="ChEBI" id="CHEBI:57783"/>
        <dbReference type="ChEBI" id="CHEBI:58349"/>
    </reaction>
    <physiologicalReaction direction="left-to-right" evidence="15">
        <dbReference type="Rhea" id="RHEA:44965"/>
    </physiologicalReaction>
</comment>
<dbReference type="InterPro" id="IPR052388">
    <property type="entry name" value="Peroxisomal_t2-enoyl-CoA_red"/>
</dbReference>
<evidence type="ECO:0000256" key="14">
    <source>
        <dbReference type="ARBA" id="ARBA00041063"/>
    </source>
</evidence>
<comment type="catalytic activity">
    <reaction evidence="16">
        <text>(2E)-tetradecenoyl-CoA + NADPH + H(+) = tetradecanoyl-CoA + NADP(+)</text>
        <dbReference type="Rhea" id="RHEA:44968"/>
        <dbReference type="ChEBI" id="CHEBI:15378"/>
        <dbReference type="ChEBI" id="CHEBI:57385"/>
        <dbReference type="ChEBI" id="CHEBI:57783"/>
        <dbReference type="ChEBI" id="CHEBI:58349"/>
        <dbReference type="ChEBI" id="CHEBI:61405"/>
    </reaction>
    <physiologicalReaction direction="left-to-right" evidence="16">
        <dbReference type="Rhea" id="RHEA:44969"/>
    </physiologicalReaction>
</comment>
<evidence type="ECO:0000256" key="13">
    <source>
        <dbReference type="ARBA" id="ARBA00038849"/>
    </source>
</evidence>
<evidence type="ECO:0000256" key="6">
    <source>
        <dbReference type="ARBA" id="ARBA00022857"/>
    </source>
</evidence>
<evidence type="ECO:0000256" key="3">
    <source>
        <dbReference type="ARBA" id="ARBA00022516"/>
    </source>
</evidence>
<keyword evidence="6" id="KW-0521">NADP</keyword>
<keyword evidence="3" id="KW-0444">Lipid biosynthesis</keyword>
<evidence type="ECO:0000256" key="15">
    <source>
        <dbReference type="ARBA" id="ARBA00047570"/>
    </source>
</evidence>
<evidence type="ECO:0000256" key="18">
    <source>
        <dbReference type="ARBA" id="ARBA00049251"/>
    </source>
</evidence>
<keyword evidence="5" id="KW-0276">Fatty acid metabolism</keyword>
<evidence type="ECO:0000256" key="7">
    <source>
        <dbReference type="ARBA" id="ARBA00023002"/>
    </source>
</evidence>
<dbReference type="AlphaFoldDB" id="A0ABD3MYM0"/>
<evidence type="ECO:0000313" key="21">
    <source>
        <dbReference type="EMBL" id="KAL3768467.1"/>
    </source>
</evidence>
<evidence type="ECO:0000313" key="22">
    <source>
        <dbReference type="Proteomes" id="UP001530315"/>
    </source>
</evidence>
<evidence type="ECO:0000256" key="20">
    <source>
        <dbReference type="ARBA" id="ARBA00049559"/>
    </source>
</evidence>
<evidence type="ECO:0000256" key="16">
    <source>
        <dbReference type="ARBA" id="ARBA00048686"/>
    </source>
</evidence>
<dbReference type="GO" id="GO:0005777">
    <property type="term" value="C:peroxisome"/>
    <property type="evidence" value="ECO:0007669"/>
    <property type="project" value="UniProtKB-SubCell"/>
</dbReference>
<keyword evidence="9" id="KW-0576">Peroxisome</keyword>
<evidence type="ECO:0000256" key="17">
    <source>
        <dbReference type="ARBA" id="ARBA00049108"/>
    </source>
</evidence>
<evidence type="ECO:0000256" key="5">
    <source>
        <dbReference type="ARBA" id="ARBA00022832"/>
    </source>
</evidence>
<dbReference type="SUPFAM" id="SSF51735">
    <property type="entry name" value="NAD(P)-binding Rossmann-fold domains"/>
    <property type="match status" value="1"/>
</dbReference>
<comment type="catalytic activity">
    <reaction evidence="19">
        <text>(2E)-decenoyl-CoA + NADPH + H(+) = decanoyl-CoA + NADP(+)</text>
        <dbReference type="Rhea" id="RHEA:44960"/>
        <dbReference type="ChEBI" id="CHEBI:15378"/>
        <dbReference type="ChEBI" id="CHEBI:57783"/>
        <dbReference type="ChEBI" id="CHEBI:58349"/>
        <dbReference type="ChEBI" id="CHEBI:61406"/>
        <dbReference type="ChEBI" id="CHEBI:61430"/>
    </reaction>
    <physiologicalReaction direction="left-to-right" evidence="19">
        <dbReference type="Rhea" id="RHEA:44961"/>
    </physiologicalReaction>
</comment>
<evidence type="ECO:0000256" key="10">
    <source>
        <dbReference type="ARBA" id="ARBA00023160"/>
    </source>
</evidence>
<evidence type="ECO:0000256" key="1">
    <source>
        <dbReference type="ARBA" id="ARBA00004275"/>
    </source>
</evidence>
<evidence type="ECO:0000256" key="8">
    <source>
        <dbReference type="ARBA" id="ARBA00023098"/>
    </source>
</evidence>
<comment type="catalytic activity">
    <reaction evidence="18">
        <text>a (2E)-enoyl-CoA + NADPH + H(+) = a 2,3-saturated acyl-CoA + NADP(+)</text>
        <dbReference type="Rhea" id="RHEA:33763"/>
        <dbReference type="ChEBI" id="CHEBI:15378"/>
        <dbReference type="ChEBI" id="CHEBI:57783"/>
        <dbReference type="ChEBI" id="CHEBI:58349"/>
        <dbReference type="ChEBI" id="CHEBI:58856"/>
        <dbReference type="ChEBI" id="CHEBI:65111"/>
        <dbReference type="EC" id="1.3.1.38"/>
    </reaction>
    <physiologicalReaction direction="left-to-right" evidence="18">
        <dbReference type="Rhea" id="RHEA:33764"/>
    </physiologicalReaction>
</comment>
<organism evidence="21 22">
    <name type="scientific">Stephanodiscus triporus</name>
    <dbReference type="NCBI Taxonomy" id="2934178"/>
    <lineage>
        <taxon>Eukaryota</taxon>
        <taxon>Sar</taxon>
        <taxon>Stramenopiles</taxon>
        <taxon>Ochrophyta</taxon>
        <taxon>Bacillariophyta</taxon>
        <taxon>Coscinodiscophyceae</taxon>
        <taxon>Thalassiosirophycidae</taxon>
        <taxon>Stephanodiscales</taxon>
        <taxon>Stephanodiscaceae</taxon>
        <taxon>Stephanodiscus</taxon>
    </lineage>
</organism>
<keyword evidence="7" id="KW-0560">Oxidoreductase</keyword>